<reference evidence="1 2" key="2">
    <citation type="journal article" date="2017" name="Front. Plant Sci.">
        <title>Gene Classification and Mining of Molecular Markers Useful in Red Clover (Trifolium pratense) Breeding.</title>
        <authorList>
            <person name="Istvanek J."/>
            <person name="Dluhosova J."/>
            <person name="Dluhos P."/>
            <person name="Patkova L."/>
            <person name="Nedelnik J."/>
            <person name="Repkova J."/>
        </authorList>
    </citation>
    <scope>NUCLEOTIDE SEQUENCE [LARGE SCALE GENOMIC DNA]</scope>
    <source>
        <strain evidence="2">cv. Tatra</strain>
        <tissue evidence="1">Young leaves</tissue>
    </source>
</reference>
<organism evidence="1 2">
    <name type="scientific">Trifolium pratense</name>
    <name type="common">Red clover</name>
    <dbReference type="NCBI Taxonomy" id="57577"/>
    <lineage>
        <taxon>Eukaryota</taxon>
        <taxon>Viridiplantae</taxon>
        <taxon>Streptophyta</taxon>
        <taxon>Embryophyta</taxon>
        <taxon>Tracheophyta</taxon>
        <taxon>Spermatophyta</taxon>
        <taxon>Magnoliopsida</taxon>
        <taxon>eudicotyledons</taxon>
        <taxon>Gunneridae</taxon>
        <taxon>Pentapetalae</taxon>
        <taxon>rosids</taxon>
        <taxon>fabids</taxon>
        <taxon>Fabales</taxon>
        <taxon>Fabaceae</taxon>
        <taxon>Papilionoideae</taxon>
        <taxon>50 kb inversion clade</taxon>
        <taxon>NPAAA clade</taxon>
        <taxon>Hologalegina</taxon>
        <taxon>IRL clade</taxon>
        <taxon>Trifolieae</taxon>
        <taxon>Trifolium</taxon>
    </lineage>
</organism>
<dbReference type="AlphaFoldDB" id="A0A2K3MZ57"/>
<dbReference type="Proteomes" id="UP000236291">
    <property type="component" value="Unassembled WGS sequence"/>
</dbReference>
<reference evidence="1 2" key="1">
    <citation type="journal article" date="2014" name="Am. J. Bot.">
        <title>Genome assembly and annotation for red clover (Trifolium pratense; Fabaceae).</title>
        <authorList>
            <person name="Istvanek J."/>
            <person name="Jaros M."/>
            <person name="Krenek A."/>
            <person name="Repkova J."/>
        </authorList>
    </citation>
    <scope>NUCLEOTIDE SEQUENCE [LARGE SCALE GENOMIC DNA]</scope>
    <source>
        <strain evidence="2">cv. Tatra</strain>
        <tissue evidence="1">Young leaves</tissue>
    </source>
</reference>
<sequence>MSVFEKIGVYPPLRLYCGKGKVCGSKSLNKAFRLSLRWMSRSGWRRKNMVDAGGGEESKKDDPKIKAAEFRYVREILIPFIHKRKVKKLETPNAD</sequence>
<evidence type="ECO:0000313" key="1">
    <source>
        <dbReference type="EMBL" id="PNX96044.1"/>
    </source>
</evidence>
<evidence type="ECO:0000313" key="2">
    <source>
        <dbReference type="Proteomes" id="UP000236291"/>
    </source>
</evidence>
<name>A0A2K3MZ57_TRIPR</name>
<gene>
    <name evidence="1" type="ORF">L195_g019245</name>
</gene>
<accession>A0A2K3MZ57</accession>
<dbReference type="EMBL" id="ASHM01014093">
    <property type="protein sequence ID" value="PNX96044.1"/>
    <property type="molecule type" value="Genomic_DNA"/>
</dbReference>
<protein>
    <submittedName>
        <fullName evidence="1">Uncharacterized protein</fullName>
    </submittedName>
</protein>
<comment type="caution">
    <text evidence="1">The sequence shown here is derived from an EMBL/GenBank/DDBJ whole genome shotgun (WGS) entry which is preliminary data.</text>
</comment>
<proteinExistence type="predicted"/>